<reference evidence="3 4" key="1">
    <citation type="submission" date="2023-01" db="EMBL/GenBank/DDBJ databases">
        <authorList>
            <person name="Whitehead M."/>
        </authorList>
    </citation>
    <scope>NUCLEOTIDE SEQUENCE [LARGE SCALE GENOMIC DNA]</scope>
</reference>
<organism evidence="3 4">
    <name type="scientific">Macrosiphum euphorbiae</name>
    <name type="common">potato aphid</name>
    <dbReference type="NCBI Taxonomy" id="13131"/>
    <lineage>
        <taxon>Eukaryota</taxon>
        <taxon>Metazoa</taxon>
        <taxon>Ecdysozoa</taxon>
        <taxon>Arthropoda</taxon>
        <taxon>Hexapoda</taxon>
        <taxon>Insecta</taxon>
        <taxon>Pterygota</taxon>
        <taxon>Neoptera</taxon>
        <taxon>Paraneoptera</taxon>
        <taxon>Hemiptera</taxon>
        <taxon>Sternorrhyncha</taxon>
        <taxon>Aphidomorpha</taxon>
        <taxon>Aphidoidea</taxon>
        <taxon>Aphididae</taxon>
        <taxon>Macrosiphini</taxon>
        <taxon>Macrosiphum</taxon>
    </lineage>
</organism>
<feature type="region of interest" description="Disordered" evidence="2">
    <location>
        <begin position="1"/>
        <end position="42"/>
    </location>
</feature>
<protein>
    <recommendedName>
        <fullName evidence="5">Cyclin-dependent kinase 2-interacting protein</fullName>
    </recommendedName>
</protein>
<evidence type="ECO:0000256" key="1">
    <source>
        <dbReference type="SAM" id="Coils"/>
    </source>
</evidence>
<dbReference type="PANTHER" id="PTHR15827:SF2">
    <property type="entry name" value="CYCLIN-DEPENDENT KINASE 2-INTERACTING PROTEIN"/>
    <property type="match status" value="1"/>
</dbReference>
<dbReference type="Proteomes" id="UP001160148">
    <property type="component" value="Unassembled WGS sequence"/>
</dbReference>
<dbReference type="AlphaFoldDB" id="A0AAV0W344"/>
<accession>A0AAV0W344</accession>
<name>A0AAV0W344_9HEMI</name>
<feature type="coiled-coil region" evidence="1">
    <location>
        <begin position="94"/>
        <end position="121"/>
    </location>
</feature>
<evidence type="ECO:0000256" key="2">
    <source>
        <dbReference type="SAM" id="MobiDB-lite"/>
    </source>
</evidence>
<evidence type="ECO:0008006" key="5">
    <source>
        <dbReference type="Google" id="ProtNLM"/>
    </source>
</evidence>
<dbReference type="EMBL" id="CARXXK010000001">
    <property type="protein sequence ID" value="CAI6350187.1"/>
    <property type="molecule type" value="Genomic_DNA"/>
</dbReference>
<proteinExistence type="predicted"/>
<comment type="caution">
    <text evidence="3">The sequence shown here is derived from an EMBL/GenBank/DDBJ whole genome shotgun (WGS) entry which is preliminary data.</text>
</comment>
<dbReference type="PANTHER" id="PTHR15827">
    <property type="entry name" value="CYCLIN-DEPENDENT KINASE 2-INTERACTING PROTEIN"/>
    <property type="match status" value="1"/>
</dbReference>
<keyword evidence="1" id="KW-0175">Coiled coil</keyword>
<evidence type="ECO:0000313" key="4">
    <source>
        <dbReference type="Proteomes" id="UP001160148"/>
    </source>
</evidence>
<gene>
    <name evidence="3" type="ORF">MEUPH1_LOCUS6678</name>
</gene>
<sequence>MSDSPRPRGLNTSSVGKSSPAREVDVHAGRPAQGHSGNLTGNRRILKDTTADIFNRMQQWKIYQDRGCVVISNIFNLRMETSNIRFPDQLEGLVKELKKLCEEMNDIVEGLKIKLKNLTAVSVLEKGNSTPLFISWTTEHFCKVTEKILRAYQREQKLHQSLLLRIADNTDPDILLFYLSCWTYQPYLDHSIEKELHCMIKETRHV</sequence>
<keyword evidence="4" id="KW-1185">Reference proteome</keyword>
<evidence type="ECO:0000313" key="3">
    <source>
        <dbReference type="EMBL" id="CAI6350187.1"/>
    </source>
</evidence>